<protein>
    <submittedName>
        <fullName evidence="1">Uncharacterized protein</fullName>
    </submittedName>
</protein>
<reference evidence="1" key="2">
    <citation type="journal article" date="2021" name="PeerJ">
        <title>Extensive microbial diversity within the chicken gut microbiome revealed by metagenomics and culture.</title>
        <authorList>
            <person name="Gilroy R."/>
            <person name="Ravi A."/>
            <person name="Getino M."/>
            <person name="Pursley I."/>
            <person name="Horton D.L."/>
            <person name="Alikhan N.F."/>
            <person name="Baker D."/>
            <person name="Gharbi K."/>
            <person name="Hall N."/>
            <person name="Watson M."/>
            <person name="Adriaenssens E.M."/>
            <person name="Foster-Nyarko E."/>
            <person name="Jarju S."/>
            <person name="Secka A."/>
            <person name="Antonio M."/>
            <person name="Oren A."/>
            <person name="Chaudhuri R.R."/>
            <person name="La Ragione R."/>
            <person name="Hildebrand F."/>
            <person name="Pallen M.J."/>
        </authorList>
    </citation>
    <scope>NUCLEOTIDE SEQUENCE</scope>
    <source>
        <strain evidence="1">CHK158-818</strain>
    </source>
</reference>
<dbReference type="AlphaFoldDB" id="A0A9D1M8H7"/>
<dbReference type="Proteomes" id="UP000824112">
    <property type="component" value="Unassembled WGS sequence"/>
</dbReference>
<name>A0A9D1M8H7_9BACT</name>
<accession>A0A9D1M8H7</accession>
<gene>
    <name evidence="1" type="ORF">IAB03_07580</name>
</gene>
<sequence length="46" mass="4670">MGSIRGAMFWDGYRRGSLAPGLLGAGAMASKGVACPVGADDRWGTV</sequence>
<proteinExistence type="predicted"/>
<comment type="caution">
    <text evidence="1">The sequence shown here is derived from an EMBL/GenBank/DDBJ whole genome shotgun (WGS) entry which is preliminary data.</text>
</comment>
<evidence type="ECO:0000313" key="1">
    <source>
        <dbReference type="EMBL" id="HIU55646.1"/>
    </source>
</evidence>
<reference evidence="1" key="1">
    <citation type="submission" date="2020-10" db="EMBL/GenBank/DDBJ databases">
        <authorList>
            <person name="Gilroy R."/>
        </authorList>
    </citation>
    <scope>NUCLEOTIDE SEQUENCE</scope>
    <source>
        <strain evidence="1">CHK158-818</strain>
    </source>
</reference>
<evidence type="ECO:0000313" key="2">
    <source>
        <dbReference type="Proteomes" id="UP000824112"/>
    </source>
</evidence>
<dbReference type="EMBL" id="DVNA01000169">
    <property type="protein sequence ID" value="HIU55646.1"/>
    <property type="molecule type" value="Genomic_DNA"/>
</dbReference>
<organism evidence="1 2">
    <name type="scientific">Candidatus Gallibacteroides avistercoris</name>
    <dbReference type="NCBI Taxonomy" id="2840833"/>
    <lineage>
        <taxon>Bacteria</taxon>
        <taxon>Pseudomonadati</taxon>
        <taxon>Bacteroidota</taxon>
        <taxon>Bacteroidia</taxon>
        <taxon>Bacteroidales</taxon>
        <taxon>Bacteroidaceae</taxon>
        <taxon>Bacteroidaceae incertae sedis</taxon>
        <taxon>Candidatus Gallibacteroides</taxon>
    </lineage>
</organism>